<organism evidence="2 3">
    <name type="scientific">Streptococcus anginosus subsp. whileyi CCUG 39159</name>
    <dbReference type="NCBI Taxonomy" id="1095729"/>
    <lineage>
        <taxon>Bacteria</taxon>
        <taxon>Bacillati</taxon>
        <taxon>Bacillota</taxon>
        <taxon>Bacilli</taxon>
        <taxon>Lactobacillales</taxon>
        <taxon>Streptococcaceae</taxon>
        <taxon>Streptococcus</taxon>
        <taxon>Streptococcus anginosus group</taxon>
    </lineage>
</organism>
<keyword evidence="1" id="KW-1133">Transmembrane helix</keyword>
<protein>
    <submittedName>
        <fullName evidence="2">Uncharacterized protein</fullName>
    </submittedName>
</protein>
<gene>
    <name evidence="2" type="ORF">HMPREF1043_0366</name>
</gene>
<dbReference type="PATRIC" id="fig|1095729.3.peg.125"/>
<evidence type="ECO:0000256" key="1">
    <source>
        <dbReference type="SAM" id="Phobius"/>
    </source>
</evidence>
<proteinExistence type="predicted"/>
<feature type="transmembrane region" description="Helical" evidence="1">
    <location>
        <begin position="6"/>
        <end position="24"/>
    </location>
</feature>
<name>I0SL11_STRAP</name>
<keyword evidence="1" id="KW-0472">Membrane</keyword>
<keyword evidence="1" id="KW-0812">Transmembrane</keyword>
<feature type="transmembrane region" description="Helical" evidence="1">
    <location>
        <begin position="52"/>
        <end position="73"/>
    </location>
</feature>
<dbReference type="EMBL" id="AICP01000012">
    <property type="protein sequence ID" value="EID24064.1"/>
    <property type="molecule type" value="Genomic_DNA"/>
</dbReference>
<sequence length="131" mass="14675">MIFEEILGNLLAQLLYVASTLYYLHELREFNSSVVGVTNPVDIMFKDDGKAWYLLGFALIFTTLAGFLIWYHVHVFSRMSGYSMLTLIFLIVISVILVAIIFKDINNPILRAAIVVIFGGSMIFTALTASS</sequence>
<keyword evidence="3" id="KW-1185">Reference proteome</keyword>
<comment type="caution">
    <text evidence="2">The sequence shown here is derived from an EMBL/GenBank/DDBJ whole genome shotgun (WGS) entry which is preliminary data.</text>
</comment>
<feature type="transmembrane region" description="Helical" evidence="1">
    <location>
        <begin position="109"/>
        <end position="129"/>
    </location>
</feature>
<dbReference type="AlphaFoldDB" id="I0SL11"/>
<feature type="transmembrane region" description="Helical" evidence="1">
    <location>
        <begin position="79"/>
        <end position="102"/>
    </location>
</feature>
<dbReference type="Proteomes" id="UP000003245">
    <property type="component" value="Unassembled WGS sequence"/>
</dbReference>
<evidence type="ECO:0000313" key="2">
    <source>
        <dbReference type="EMBL" id="EID24064.1"/>
    </source>
</evidence>
<accession>I0SL11</accession>
<evidence type="ECO:0000313" key="3">
    <source>
        <dbReference type="Proteomes" id="UP000003245"/>
    </source>
</evidence>
<reference evidence="2 3" key="1">
    <citation type="submission" date="2012-01" db="EMBL/GenBank/DDBJ databases">
        <authorList>
            <person name="Harkins D.M."/>
            <person name="Madupu R."/>
            <person name="Durkin A.S."/>
            <person name="Torralba M."/>
            <person name="Methe B."/>
            <person name="Sutton G.G."/>
            <person name="Nelson K.E."/>
        </authorList>
    </citation>
    <scope>NUCLEOTIDE SEQUENCE [LARGE SCALE GENOMIC DNA]</scope>
    <source>
        <strain evidence="2 3">CCUG 39159</strain>
    </source>
</reference>